<reference evidence="2" key="2">
    <citation type="submission" date="2014-05" db="EMBL/GenBank/DDBJ databases">
        <title>Capsicum annuum strain Jeju mitochondrial DNA, complete genome.</title>
        <authorList>
            <person name="Jo Y.D."/>
            <person name="Choi Y."/>
            <person name="Kim D.-H."/>
            <person name="Kim B.-D."/>
            <person name="Kang B.-C."/>
        </authorList>
    </citation>
    <scope>NUCLEOTIDE SEQUENCE</scope>
</reference>
<evidence type="ECO:0000313" key="1">
    <source>
        <dbReference type="EMBL" id="AIG89930.1"/>
    </source>
</evidence>
<keyword evidence="2" id="KW-0496">Mitochondrion</keyword>
<dbReference type="EMBL" id="KJ865410">
    <property type="protein sequence ID" value="AIG90098.1"/>
    <property type="molecule type" value="Genomic_DNA"/>
</dbReference>
<name>A0A075VTF9_CAPAN</name>
<proteinExistence type="predicted"/>
<dbReference type="KEGG" id="cann:19989068"/>
<sequence>MKCHSFSSDSFLSFGSEFGKRPINLFDFPSSGHPLNVLLPISIIVELARLCRQVIRQAMRPILKGWVTLLSLKGWISFTRPESGMLAKTLSLKVSLLHSKDGI</sequence>
<dbReference type="AlphaFoldDB" id="A0A075VTF9"/>
<reference evidence="1" key="1">
    <citation type="journal article" date="2014" name="BMC Genomics">
        <title>Extensive structural variations between mitochondrial genomes of CMS and normal peppers (Capsicum annuum L.) revealed by complete nucleotide sequencing.</title>
        <authorList>
            <person name="Jo Y.D."/>
            <person name="Choi Y."/>
            <person name="Kim D.H."/>
            <person name="Kim B.D."/>
            <person name="Kang B.C."/>
        </authorList>
    </citation>
    <scope>NUCLEOTIDE SEQUENCE</scope>
</reference>
<dbReference type="GeneID" id="19989068"/>
<accession>A0A075VTF9</accession>
<gene>
    <name evidence="2" type="primary">orf103b</name>
</gene>
<dbReference type="EMBL" id="KJ865409">
    <property type="protein sequence ID" value="AIG89930.1"/>
    <property type="molecule type" value="Genomic_DNA"/>
</dbReference>
<dbReference type="RefSeq" id="YP_009049740.1">
    <property type="nucleotide sequence ID" value="NC_024624.1"/>
</dbReference>
<accession>A0A1U8QCZ6</accession>
<organism evidence="2">
    <name type="scientific">Capsicum annuum</name>
    <name type="common">Capsicum pepper</name>
    <dbReference type="NCBI Taxonomy" id="4072"/>
    <lineage>
        <taxon>Eukaryota</taxon>
        <taxon>Viridiplantae</taxon>
        <taxon>Streptophyta</taxon>
        <taxon>Embryophyta</taxon>
        <taxon>Tracheophyta</taxon>
        <taxon>Spermatophyta</taxon>
        <taxon>Magnoliopsida</taxon>
        <taxon>eudicotyledons</taxon>
        <taxon>Gunneridae</taxon>
        <taxon>Pentapetalae</taxon>
        <taxon>asterids</taxon>
        <taxon>lamiids</taxon>
        <taxon>Solanales</taxon>
        <taxon>Solanaceae</taxon>
        <taxon>Solanoideae</taxon>
        <taxon>Capsiceae</taxon>
        <taxon>Capsicum</taxon>
    </lineage>
</organism>
<evidence type="ECO:0000313" key="2">
    <source>
        <dbReference type="EMBL" id="AIG90098.1"/>
    </source>
</evidence>
<protein>
    <submittedName>
        <fullName evidence="2">Uncharacterized protein</fullName>
    </submittedName>
</protein>
<geneLocation type="mitochondrion" evidence="2"/>